<name>B0D030_LACBS</name>
<dbReference type="Pfam" id="PF07714">
    <property type="entry name" value="PK_Tyr_Ser-Thr"/>
    <property type="match status" value="1"/>
</dbReference>
<feature type="domain" description="Protein kinase" evidence="1">
    <location>
        <begin position="1"/>
        <end position="146"/>
    </location>
</feature>
<dbReference type="HOGENOM" id="CLU_1777779_0_0_1"/>
<dbReference type="GO" id="GO:0004672">
    <property type="term" value="F:protein kinase activity"/>
    <property type="evidence" value="ECO:0007669"/>
    <property type="project" value="InterPro"/>
</dbReference>
<accession>B0D030</accession>
<sequence length="146" mass="15974">MPGGFCHCLSPHVQAYHRPWGLGNVLIDEHVYAIITDFGLSKVIEEMSDTVSKGISFFAGSTGWIELIMSLVEDDGKISPITMSSDVYAFASVCLEVATGRLPYPHRTNDHAVAHSRSQTCQGSSLPCPKERGCHLGYSRLLLGRH</sequence>
<organism evidence="3">
    <name type="scientific">Laccaria bicolor (strain S238N-H82 / ATCC MYA-4686)</name>
    <name type="common">Bicoloured deceiver</name>
    <name type="synonym">Laccaria laccata var. bicolor</name>
    <dbReference type="NCBI Taxonomy" id="486041"/>
    <lineage>
        <taxon>Eukaryota</taxon>
        <taxon>Fungi</taxon>
        <taxon>Dikarya</taxon>
        <taxon>Basidiomycota</taxon>
        <taxon>Agaricomycotina</taxon>
        <taxon>Agaricomycetes</taxon>
        <taxon>Agaricomycetidae</taxon>
        <taxon>Agaricales</taxon>
        <taxon>Agaricineae</taxon>
        <taxon>Hydnangiaceae</taxon>
        <taxon>Laccaria</taxon>
    </lineage>
</organism>
<dbReference type="InterPro" id="IPR000719">
    <property type="entry name" value="Prot_kinase_dom"/>
</dbReference>
<dbReference type="EMBL" id="DS547095">
    <property type="protein sequence ID" value="EDR11384.1"/>
    <property type="molecule type" value="Genomic_DNA"/>
</dbReference>
<evidence type="ECO:0000259" key="1">
    <source>
        <dbReference type="PROSITE" id="PS50011"/>
    </source>
</evidence>
<dbReference type="InterPro" id="IPR011009">
    <property type="entry name" value="Kinase-like_dom_sf"/>
</dbReference>
<dbReference type="OrthoDB" id="2686471at2759"/>
<dbReference type="InterPro" id="IPR001245">
    <property type="entry name" value="Ser-Thr/Tyr_kinase_cat_dom"/>
</dbReference>
<dbReference type="PROSITE" id="PS50011">
    <property type="entry name" value="PROTEIN_KINASE_DOM"/>
    <property type="match status" value="1"/>
</dbReference>
<dbReference type="STRING" id="486041.B0D030"/>
<dbReference type="RefSeq" id="XP_001877281.1">
    <property type="nucleotide sequence ID" value="XM_001877246.1"/>
</dbReference>
<dbReference type="KEGG" id="lbc:LACBIDRAFT_313458"/>
<dbReference type="Proteomes" id="UP000001194">
    <property type="component" value="Unassembled WGS sequence"/>
</dbReference>
<evidence type="ECO:0000313" key="2">
    <source>
        <dbReference type="EMBL" id="EDR11384.1"/>
    </source>
</evidence>
<reference evidence="2 3" key="1">
    <citation type="journal article" date="2008" name="Nature">
        <title>The genome of Laccaria bicolor provides insights into mycorrhizal symbiosis.</title>
        <authorList>
            <person name="Martin F."/>
            <person name="Aerts A."/>
            <person name="Ahren D."/>
            <person name="Brun A."/>
            <person name="Danchin E.G.J."/>
            <person name="Duchaussoy F."/>
            <person name="Gibon J."/>
            <person name="Kohler A."/>
            <person name="Lindquist E."/>
            <person name="Pereda V."/>
            <person name="Salamov A."/>
            <person name="Shapiro H.J."/>
            <person name="Wuyts J."/>
            <person name="Blaudez D."/>
            <person name="Buee M."/>
            <person name="Brokstein P."/>
            <person name="Canbaeck B."/>
            <person name="Cohen D."/>
            <person name="Courty P.E."/>
            <person name="Coutinho P.M."/>
            <person name="Delaruelle C."/>
            <person name="Detter J.C."/>
            <person name="Deveau A."/>
            <person name="DiFazio S."/>
            <person name="Duplessis S."/>
            <person name="Fraissinet-Tachet L."/>
            <person name="Lucic E."/>
            <person name="Frey-Klett P."/>
            <person name="Fourrey C."/>
            <person name="Feussner I."/>
            <person name="Gay G."/>
            <person name="Grimwood J."/>
            <person name="Hoegger P.J."/>
            <person name="Jain P."/>
            <person name="Kilaru S."/>
            <person name="Labbe J."/>
            <person name="Lin Y.C."/>
            <person name="Legue V."/>
            <person name="Le Tacon F."/>
            <person name="Marmeisse R."/>
            <person name="Melayah D."/>
            <person name="Montanini B."/>
            <person name="Muratet M."/>
            <person name="Nehls U."/>
            <person name="Niculita-Hirzel H."/>
            <person name="Oudot-Le Secq M.P."/>
            <person name="Peter M."/>
            <person name="Quesneville H."/>
            <person name="Rajashekar B."/>
            <person name="Reich M."/>
            <person name="Rouhier N."/>
            <person name="Schmutz J."/>
            <person name="Yin T."/>
            <person name="Chalot M."/>
            <person name="Henrissat B."/>
            <person name="Kuees U."/>
            <person name="Lucas S."/>
            <person name="Van de Peer Y."/>
            <person name="Podila G.K."/>
            <person name="Polle A."/>
            <person name="Pukkila P.J."/>
            <person name="Richardson P.M."/>
            <person name="Rouze P."/>
            <person name="Sanders I.R."/>
            <person name="Stajich J.E."/>
            <person name="Tunlid A."/>
            <person name="Tuskan G."/>
            <person name="Grigoriev I.V."/>
        </authorList>
    </citation>
    <scope>NUCLEOTIDE SEQUENCE [LARGE SCALE GENOMIC DNA]</scope>
    <source>
        <strain evidence="3">S238N-H82 / ATCC MYA-4686</strain>
    </source>
</reference>
<evidence type="ECO:0000313" key="3">
    <source>
        <dbReference type="Proteomes" id="UP000001194"/>
    </source>
</evidence>
<gene>
    <name evidence="2" type="ORF">LACBIDRAFT_313458</name>
</gene>
<dbReference type="GeneID" id="6073206"/>
<dbReference type="Gene3D" id="1.10.510.10">
    <property type="entry name" value="Transferase(Phosphotransferase) domain 1"/>
    <property type="match status" value="1"/>
</dbReference>
<dbReference type="GO" id="GO:0005524">
    <property type="term" value="F:ATP binding"/>
    <property type="evidence" value="ECO:0007669"/>
    <property type="project" value="InterPro"/>
</dbReference>
<dbReference type="SUPFAM" id="SSF56112">
    <property type="entry name" value="Protein kinase-like (PK-like)"/>
    <property type="match status" value="1"/>
</dbReference>
<keyword evidence="3" id="KW-1185">Reference proteome</keyword>
<dbReference type="InParanoid" id="B0D030"/>
<proteinExistence type="predicted"/>
<dbReference type="AlphaFoldDB" id="B0D030"/>
<protein>
    <submittedName>
        <fullName evidence="2">Predicted protein</fullName>
    </submittedName>
</protein>